<evidence type="ECO:0000313" key="3">
    <source>
        <dbReference type="Proteomes" id="UP001204015"/>
    </source>
</evidence>
<gene>
    <name evidence="2" type="ORF">NG821_06830</name>
</gene>
<proteinExistence type="predicted"/>
<name>A0ABT1BXI5_9BACT</name>
<organism evidence="2 3">
    <name type="scientific">Segatella cerevisiae</name>
    <dbReference type="NCBI Taxonomy" id="2053716"/>
    <lineage>
        <taxon>Bacteria</taxon>
        <taxon>Pseudomonadati</taxon>
        <taxon>Bacteroidota</taxon>
        <taxon>Bacteroidia</taxon>
        <taxon>Bacteroidales</taxon>
        <taxon>Prevotellaceae</taxon>
        <taxon>Segatella</taxon>
    </lineage>
</organism>
<dbReference type="RefSeq" id="WP_252760913.1">
    <property type="nucleotide sequence ID" value="NZ_JAMXLY010000020.1"/>
</dbReference>
<dbReference type="InterPro" id="IPR050902">
    <property type="entry name" value="ABC_Transporter_SBP"/>
</dbReference>
<reference evidence="2 3" key="1">
    <citation type="submission" date="2022-06" db="EMBL/GenBank/DDBJ databases">
        <title>A taxonomic note on the genus Prevotella: Description of four novel genera and emended description of the genera Hallella and Xylanibacter.</title>
        <authorList>
            <person name="Hitch T.C.A."/>
        </authorList>
    </citation>
    <scope>NUCLEOTIDE SEQUENCE [LARGE SCALE GENOMIC DNA]</scope>
    <source>
        <strain evidence="2 3">DSM 100619</strain>
    </source>
</reference>
<accession>A0ABT1BXI5</accession>
<dbReference type="InterPro" id="IPR002491">
    <property type="entry name" value="ABC_transptr_periplasmic_BD"/>
</dbReference>
<evidence type="ECO:0000313" key="2">
    <source>
        <dbReference type="EMBL" id="MCO6025555.1"/>
    </source>
</evidence>
<dbReference type="Proteomes" id="UP001204015">
    <property type="component" value="Unassembled WGS sequence"/>
</dbReference>
<evidence type="ECO:0000259" key="1">
    <source>
        <dbReference type="PROSITE" id="PS50983"/>
    </source>
</evidence>
<protein>
    <submittedName>
        <fullName evidence="2">ABC transporter substrate-binding protein</fullName>
    </submittedName>
</protein>
<dbReference type="EMBL" id="JAMXLY010000020">
    <property type="protein sequence ID" value="MCO6025555.1"/>
    <property type="molecule type" value="Genomic_DNA"/>
</dbReference>
<dbReference type="SUPFAM" id="SSF53807">
    <property type="entry name" value="Helical backbone' metal receptor"/>
    <property type="match status" value="1"/>
</dbReference>
<dbReference type="PROSITE" id="PS51257">
    <property type="entry name" value="PROKAR_LIPOPROTEIN"/>
    <property type="match status" value="1"/>
</dbReference>
<comment type="caution">
    <text evidence="2">The sequence shown here is derived from an EMBL/GenBank/DDBJ whole genome shotgun (WGS) entry which is preliminary data.</text>
</comment>
<sequence>MKKSFVSFSCQLTIILSCIILSACQLRSREGISNDKADLKTILSDSAHISPQYAKCFKVKYLKNGIRLVDIYSDDPSQAHSHHKAYHIALIPRGVKAENIPGDYQDQVEVPIRSCIPMGTEYLSSFIALNALDKVSGIASTHYLQNKTVKQLVKEGKIVRIGYEGSFDPEVVMEAHPDIIFISPFKRGGYDVLKQTGITLVPYLGFKEPTALGQAEWIKFFAMFIGKEKAANDYFRQVVSRYNKLKALAAKATTRPTVFSGENKDGEWFVMGGKSFLAGLFRDAGATYIPENDHHTGGYPSDFEEMYDMAANADYWRIMNNYPGSFSYKALQAADIRNTKFKAFKEKHVVYCNMRTSAYHELAPLHPDQLLADFVYAFHPELMKNYHPKFYAILK</sequence>
<dbReference type="PROSITE" id="PS50983">
    <property type="entry name" value="FE_B12_PBP"/>
    <property type="match status" value="1"/>
</dbReference>
<feature type="domain" description="Fe/B12 periplasmic-binding" evidence="1">
    <location>
        <begin position="114"/>
        <end position="382"/>
    </location>
</feature>
<keyword evidence="3" id="KW-1185">Reference proteome</keyword>
<dbReference type="PANTHER" id="PTHR30535">
    <property type="entry name" value="VITAMIN B12-BINDING PROTEIN"/>
    <property type="match status" value="1"/>
</dbReference>
<dbReference type="Gene3D" id="3.40.50.1980">
    <property type="entry name" value="Nitrogenase molybdenum iron protein domain"/>
    <property type="match status" value="2"/>
</dbReference>
<dbReference type="PANTHER" id="PTHR30535:SF34">
    <property type="entry name" value="MOLYBDATE-BINDING PROTEIN MOLA"/>
    <property type="match status" value="1"/>
</dbReference>
<dbReference type="Pfam" id="PF01497">
    <property type="entry name" value="Peripla_BP_2"/>
    <property type="match status" value="1"/>
</dbReference>